<accession>A0ACC3NL12</accession>
<organism evidence="1 2">
    <name type="scientific">Vermiconidia calcicola</name>
    <dbReference type="NCBI Taxonomy" id="1690605"/>
    <lineage>
        <taxon>Eukaryota</taxon>
        <taxon>Fungi</taxon>
        <taxon>Dikarya</taxon>
        <taxon>Ascomycota</taxon>
        <taxon>Pezizomycotina</taxon>
        <taxon>Dothideomycetes</taxon>
        <taxon>Dothideomycetidae</taxon>
        <taxon>Mycosphaerellales</taxon>
        <taxon>Extremaceae</taxon>
        <taxon>Vermiconidia</taxon>
    </lineage>
</organism>
<keyword evidence="2" id="KW-1185">Reference proteome</keyword>
<sequence>MASPRPAPSRPRPQERALPSSREPDEIIGDFVRLKEIGKGSFANVYLARHKKKKSFAAIKVVVNSKLGKKLRQGLDQEVSFLRKMNSPHVVALFGTKDTPMFFYVVMEYCALSDLAQFLKKRHQYVTDPETQDIFRRYPNPPHGGLHEVLCRHFIKQLASALECLQAHNCVHRDIKPQNLLLVPAPDFQPPEKLPLAAGGHAMTPAVGLQTLPMLKLADFGFARELKASELAETLCGSPLYMAPEILDFQTYSQKADLWSAGAVLHELVVGRAPFRAANHIDLLKKIKAMDQIRFDPQISISRPMKDLIRKLLKREPMDRCGYLDLFNDPVVVGDIPGLVEEDKPFLRYRIGPPQPKVEDTELTDPVPDNSDATAWDLGGSPQNGAFRPGATQDNTPRATSSKSSDQDTKPRPEDVGQRPSASGRNREGVAVEMQRRPSQREQPKQRRPSMVSHTTAPARQELLAGTGAVPSSAPRMERRPSRASPLTGPPMVREPSLADPERRMKGRDVRDARERTVQDMAFEKEYVMVEKRQVEINSFADELAAARRSSPQGAMTRRATTQGQPAPLAGVEPSNTSRAMQIVAGRPQAAHQRTGSYERRAYGPSPQSATNMLTKALNAANVRLFGALGTSPPFGKASSPPHGYGAYPAYPSPQGALLLTEGNESKTPMDEDTRIVRTMEDAAHRSDVIYGFADVKYRQLIPATPSAAPDPLGIQQIGAQEKPLAGSGEEGDKDMENVAIVVVAEEALVLYVKALAILAKTIDLAGYWWTKHNRVEPTTSDAASKTSNTSSSDVTKRMNNVVQWARSRFNECLEKSEIVGRKLHLAQKQLPPDHPGHPNNYTANSSGTSGAVTTSAEHIQITSGVTAEKLMFDRAVEMSRGAAVSELVGEDLAGCELNYITSIMLLEAVLESDDEPLMRRPSAKKDKPVDEIINGMETEDRQTVIKLIEGTRSRLGALRKKLQAAQQSAKRSSQSGSGNATPKVPGNVSPHVAGTPPR</sequence>
<keyword evidence="1" id="KW-0808">Transferase</keyword>
<comment type="caution">
    <text evidence="1">The sequence shown here is derived from an EMBL/GenBank/DDBJ whole genome shotgun (WGS) entry which is preliminary data.</text>
</comment>
<evidence type="ECO:0000313" key="1">
    <source>
        <dbReference type="EMBL" id="KAK3718350.1"/>
    </source>
</evidence>
<dbReference type="Proteomes" id="UP001281147">
    <property type="component" value="Unassembled WGS sequence"/>
</dbReference>
<dbReference type="EC" id="2.7.11.1" evidence="1"/>
<evidence type="ECO:0000313" key="2">
    <source>
        <dbReference type="Proteomes" id="UP001281147"/>
    </source>
</evidence>
<protein>
    <submittedName>
        <fullName evidence="1">Serine/threonine-protein kinase</fullName>
        <ecNumber evidence="1">2.7.11.1</ecNumber>
    </submittedName>
</protein>
<proteinExistence type="predicted"/>
<keyword evidence="1" id="KW-0418">Kinase</keyword>
<dbReference type="EMBL" id="JAUTXU010000032">
    <property type="protein sequence ID" value="KAK3718350.1"/>
    <property type="molecule type" value="Genomic_DNA"/>
</dbReference>
<name>A0ACC3NL12_9PEZI</name>
<gene>
    <name evidence="1" type="primary">ATG1_2</name>
    <name evidence="1" type="ORF">LTR37_005163</name>
</gene>
<reference evidence="1" key="1">
    <citation type="submission" date="2023-07" db="EMBL/GenBank/DDBJ databases">
        <title>Black Yeasts Isolated from many extreme environments.</title>
        <authorList>
            <person name="Coleine C."/>
            <person name="Stajich J.E."/>
            <person name="Selbmann L."/>
        </authorList>
    </citation>
    <scope>NUCLEOTIDE SEQUENCE</scope>
    <source>
        <strain evidence="1">CCFEE 5714</strain>
    </source>
</reference>